<feature type="domain" description="Fibronectin type-III" evidence="25">
    <location>
        <begin position="534"/>
        <end position="623"/>
    </location>
</feature>
<keyword evidence="15" id="KW-0325">Glycoprotein</keyword>
<name>A0A7J5ZAD4_DISMA</name>
<feature type="domain" description="Tyrosine specific protein phosphatases" evidence="23">
    <location>
        <begin position="1631"/>
        <end position="1702"/>
    </location>
</feature>
<dbReference type="FunFam" id="2.60.40.10:FF:000023">
    <property type="entry name" value="receptor-type tyrosine-protein phosphatase delta isoform X2"/>
    <property type="match status" value="1"/>
</dbReference>
<reference evidence="26 27" key="1">
    <citation type="submission" date="2020-03" db="EMBL/GenBank/DDBJ databases">
        <title>Dissostichus mawsoni Genome sequencing and assembly.</title>
        <authorList>
            <person name="Park H."/>
        </authorList>
    </citation>
    <scope>NUCLEOTIDE SEQUENCE [LARGE SCALE GENOMIC DNA]</scope>
    <source>
        <strain evidence="26">DM0001</strain>
        <tissue evidence="26">Muscle</tissue>
    </source>
</reference>
<dbReference type="Proteomes" id="UP000518266">
    <property type="component" value="Unassembled WGS sequence"/>
</dbReference>
<evidence type="ECO:0000259" key="24">
    <source>
        <dbReference type="PROSITE" id="PS50835"/>
    </source>
</evidence>
<dbReference type="PROSITE" id="PS50835">
    <property type="entry name" value="IG_LIKE"/>
    <property type="match status" value="3"/>
</dbReference>
<keyword evidence="27" id="KW-1185">Reference proteome</keyword>
<comment type="subcellular location">
    <subcellularLocation>
        <location evidence="1">Membrane</location>
        <topology evidence="1">Single-pass membrane protein</topology>
    </subcellularLocation>
</comment>
<dbReference type="InterPro" id="IPR013098">
    <property type="entry name" value="Ig_I-set"/>
</dbReference>
<evidence type="ECO:0000313" key="27">
    <source>
        <dbReference type="Proteomes" id="UP000518266"/>
    </source>
</evidence>
<dbReference type="CDD" id="cd00063">
    <property type="entry name" value="FN3"/>
    <property type="match status" value="7"/>
</dbReference>
<feature type="domain" description="Ig-like" evidence="24">
    <location>
        <begin position="157"/>
        <end position="246"/>
    </location>
</feature>
<keyword evidence="11 20" id="KW-1133">Transmembrane helix</keyword>
<dbReference type="PROSITE" id="PS50056">
    <property type="entry name" value="TYR_PHOSPHATASE_2"/>
    <property type="match status" value="2"/>
</dbReference>
<feature type="domain" description="Tyrosine-protein phosphatase" evidence="22">
    <location>
        <begin position="1743"/>
        <end position="1991"/>
    </location>
</feature>
<dbReference type="FunFam" id="2.60.40.10:FF:000353">
    <property type="entry name" value="receptor-type tyrosine-protein phosphatase F isoform X1"/>
    <property type="match status" value="1"/>
</dbReference>
<dbReference type="PANTHER" id="PTHR46957">
    <property type="entry name" value="CYTOKINE RECEPTOR"/>
    <property type="match status" value="1"/>
</dbReference>
<evidence type="ECO:0000256" key="9">
    <source>
        <dbReference type="ARBA" id="ARBA00022889"/>
    </source>
</evidence>
<feature type="domain" description="Fibronectin type-III" evidence="25">
    <location>
        <begin position="861"/>
        <end position="959"/>
    </location>
</feature>
<feature type="region of interest" description="Disordered" evidence="19">
    <location>
        <begin position="730"/>
        <end position="751"/>
    </location>
</feature>
<dbReference type="Gene3D" id="2.60.40.10">
    <property type="entry name" value="Immunoglobulins"/>
    <property type="match status" value="10"/>
</dbReference>
<dbReference type="PROSITE" id="PS00383">
    <property type="entry name" value="TYR_PHOSPHATASE_1"/>
    <property type="match status" value="2"/>
</dbReference>
<feature type="domain" description="Ig-like" evidence="24">
    <location>
        <begin position="256"/>
        <end position="339"/>
    </location>
</feature>
<dbReference type="FunFam" id="3.90.190.10:FF:000001">
    <property type="entry name" value="Receptor-type tyrosine-protein phosphatase F isoform A"/>
    <property type="match status" value="1"/>
</dbReference>
<dbReference type="FunFam" id="2.60.40.10:FF:000010">
    <property type="entry name" value="receptor-type tyrosine-protein phosphatase delta isoform X1"/>
    <property type="match status" value="1"/>
</dbReference>
<dbReference type="InterPro" id="IPR016130">
    <property type="entry name" value="Tyr_Pase_AS"/>
</dbReference>
<sequence length="2000" mass="222314">MVPNIHLAAPLLPRGALLFLLLLTCSVFSSHADSMPSFVKSPEDQTGISGGVASFVCLATGEPKPRITWMKKGKKVSSQRFEVIEFDDGSGSVLRIQPLRTHRDEAIYECTASNSAGEINTSAKLTVLEVSCSVWLWIYSTICLLNFSETQIPHGFPTIDMGPQLKVVEKTRTATMLCAASGNPDPEITWYKDMLPVDISSSNGRIKQLRSGALQIEISEESDQGKYECVALNSAGTRYSSPANLYVRGKVNTKSPTQILHSPTNQEVMPGGSVNLTCVAVGSPMPYVKWKTGETDITKEEDMPMGRNVLEVINILVSANYTCVAISPLGMIEATAQVTVKALPKPPASLIVTETTATSVTLTWDSGNPEPVSYYMIQYKAKSSENGFQEVEGVATTVTALVDLAPTPIMAVNNIGRGPPSDPVETRTGEQAPSSPPLHVQARMLSASTMLVQWEPPEEPNGQIRGYRVYYSSDLTAPLSAWQKHNTDDSSLTTISGLTPDITYSLRVLGFTSVGDGPPSDVLQVKTQQGVPAQPSSFEADAELDNRIMLTWLWPVQDPITKYELEYWESGSETKIHVIFDPAGSYAVDGLKPDTSYRFSLAARSEMGLGVFTQPIEARTAQSIFFLFVCLIRSPVHVIVLPSPNSPIRPPQDVHLVSLSSTSLKVSWVAPPAASRHGAIVRYTVSYQAMAGEDTERHEVPDIGADASSQLLEGLEKWTEYQVWVRAHTDVGPGPESAPVRMKTREDVPGAPPRRLEVEAINSTAIRVTWKPPLQGKQHGQIRGYQVIFSRLENGEPRGQPNIMDVALPEAQWNIEESTEHEAIIAGLHSETTYSVTVAAYTTKGDGARSKAKVITTTGAVPGKPNMMISTTSGTTSGNTALIQWQPPKEMVGELMGFQLQYKRTDEETYTSRELRKTEEHYTVTGLHKGATYVFRLSARNRAGIGEAYVKEIGTAEDVPSGFPFNLQVTGLTQSSTQLTWEPPLVAERNGKIVYYLVVYRDINSQQNSTNRTSDTHMTIHGLNPDTTYDIRVQAYTSKGGGPLSPSIQSRTMSIDFPTLNFGVKAVMTRSVLLTWDLPANYKSQVPFKFSLVCSQILYNQQSVEVLGNLKRKLISQLQPDTDYSFVLTSRGNIAGGLQQQVSIRTAPDLIKTKPNPLQAEGGKTTINLPKVQTTTRVRWYYIVLMPVSQSTLQWKNPDEMDLDELLKSSEGPALRRRRHLDVTKPYIAAKLASLPTSFTVGDEKMYNGFYNKPLAETQNISSLSWLSSETKGRTALLIIPYSDPIQVSTSMTRDMEQPEMLWVMGPVLAVVLIILIVIAILLFKKKRASPLPKDEQSGGVKDSLLANSSDPVEMRRLNYQTPALIAAPTLQCTLFTVTQPPHGPTGSLTHPVVQPLFVSMCMFGVGTVGLTLFFVFPPVPLPPLPFPGMREHPPIPVTDLADHIERLKANDGLRFSQEYESVDPGQQFTWENSNMEVNKPKNRYANVIAYDHSRVVLTSVDAVPGSDYINANYIDGYRKQNAYIATQGPLPETLSDFWRMVWEQRSNTIVMMTRLEEKSRVKCDQYWPSRGTETYGMIQVTMLDTVELATYSVRTFALYKNGSSEKRELRQFQFMAWPDHGVPEYPTPILAFLRRVKACNPPDAGPMVVHCSAGVGRTGCFIVIDAMLERMKLEKSVDIYGHVTCMRAQRNYMVQTEDQYIFIHEALLEAATCGNTEVPARNLYAHIQKLTQPPPGETVTAMELEFKRLANSKAHTSRFISANLPCNKFKNRLVNIMPFESTRVCLQPIRGVEGSDYINASCIDGYRQQKAYLATQGPLAETTEDFWRMLWEHNSTIVEKCHQYWPAERSARYQYFVVDPMAEYNMPQYILREFKVTDARDGQSRTIRQFQFTDWPEQGVPKTGEGFIDFIGQVHKTKEQFGQDGPITVHCSAGVGRTGVFITLSIVLERMRYEGVVDLFQTVKTLRTQRPAMVQTEDQYQLCYRAALEYLGSFDHYAT</sequence>
<evidence type="ECO:0000256" key="4">
    <source>
        <dbReference type="ARBA" id="ARBA00022674"/>
    </source>
</evidence>
<dbReference type="PRINTS" id="PR00700">
    <property type="entry name" value="PRTYPHPHTASE"/>
</dbReference>
<dbReference type="SMART" id="SM00404">
    <property type="entry name" value="PTPc_motif"/>
    <property type="match status" value="2"/>
</dbReference>
<evidence type="ECO:0000256" key="20">
    <source>
        <dbReference type="SAM" id="Phobius"/>
    </source>
</evidence>
<dbReference type="CDD" id="cd05739">
    <property type="entry name" value="IgI_3_RPTP_IIa_LAR_like"/>
    <property type="match status" value="1"/>
</dbReference>
<evidence type="ECO:0000256" key="16">
    <source>
        <dbReference type="ARBA" id="ARBA00023319"/>
    </source>
</evidence>
<dbReference type="FunFam" id="2.60.40.10:FF:000066">
    <property type="entry name" value="receptor-type tyrosine-protein phosphatase delta isoform X1"/>
    <property type="match status" value="1"/>
</dbReference>
<dbReference type="FunFam" id="2.60.40.10:FF:000027">
    <property type="entry name" value="receptor-type tyrosine-protein phosphatase delta isoform X1"/>
    <property type="match status" value="1"/>
</dbReference>
<dbReference type="GO" id="GO:0016020">
    <property type="term" value="C:membrane"/>
    <property type="evidence" value="ECO:0007669"/>
    <property type="project" value="UniProtKB-SubCell"/>
</dbReference>
<dbReference type="FunFam" id="2.60.40.10:FF:000098">
    <property type="entry name" value="receptor-type tyrosine-protein phosphatase F isoform X1"/>
    <property type="match status" value="1"/>
</dbReference>
<organism evidence="26 27">
    <name type="scientific">Dissostichus mawsoni</name>
    <name type="common">Antarctic cod</name>
    <dbReference type="NCBI Taxonomy" id="36200"/>
    <lineage>
        <taxon>Eukaryota</taxon>
        <taxon>Metazoa</taxon>
        <taxon>Chordata</taxon>
        <taxon>Craniata</taxon>
        <taxon>Vertebrata</taxon>
        <taxon>Euteleostomi</taxon>
        <taxon>Actinopterygii</taxon>
        <taxon>Neopterygii</taxon>
        <taxon>Teleostei</taxon>
        <taxon>Neoteleostei</taxon>
        <taxon>Acanthomorphata</taxon>
        <taxon>Eupercaria</taxon>
        <taxon>Perciformes</taxon>
        <taxon>Notothenioidei</taxon>
        <taxon>Nototheniidae</taxon>
        <taxon>Dissostichus</taxon>
    </lineage>
</organism>
<keyword evidence="14" id="KW-0675">Receptor</keyword>
<protein>
    <recommendedName>
        <fullName evidence="17">Receptor-type tyrosine-protein phosphatase F</fullName>
        <ecNumber evidence="3">3.1.3.48</ecNumber>
    </recommendedName>
</protein>
<dbReference type="InterPro" id="IPR003599">
    <property type="entry name" value="Ig_sub"/>
</dbReference>
<evidence type="ECO:0000256" key="14">
    <source>
        <dbReference type="ARBA" id="ARBA00023170"/>
    </source>
</evidence>
<evidence type="ECO:0000256" key="5">
    <source>
        <dbReference type="ARBA" id="ARBA00022692"/>
    </source>
</evidence>
<evidence type="ECO:0000256" key="15">
    <source>
        <dbReference type="ARBA" id="ARBA00023180"/>
    </source>
</evidence>
<dbReference type="FunFam" id="2.60.40.10:FF:000015">
    <property type="entry name" value="receptor-type tyrosine-protein phosphatase delta isoform X2"/>
    <property type="match status" value="1"/>
</dbReference>
<dbReference type="InterPro" id="IPR007110">
    <property type="entry name" value="Ig-like_dom"/>
</dbReference>
<dbReference type="FunFam" id="2.60.40.10:FF:000036">
    <property type="entry name" value="receptor-type tyrosine-protein phosphatase delta isoform X1"/>
    <property type="match status" value="1"/>
</dbReference>
<dbReference type="InterPro" id="IPR000242">
    <property type="entry name" value="PTP_cat"/>
</dbReference>
<keyword evidence="5 20" id="KW-0812">Transmembrane</keyword>
<dbReference type="SMART" id="SM00409">
    <property type="entry name" value="IG"/>
    <property type="match status" value="3"/>
</dbReference>
<keyword evidence="12 20" id="KW-0472">Membrane</keyword>
<feature type="domain" description="Tyrosine specific protein phosphatases" evidence="23">
    <location>
        <begin position="1909"/>
        <end position="1982"/>
    </location>
</feature>
<evidence type="ECO:0000256" key="13">
    <source>
        <dbReference type="ARBA" id="ARBA00023157"/>
    </source>
</evidence>
<feature type="region of interest" description="Disordered" evidence="19">
    <location>
        <begin position="412"/>
        <end position="437"/>
    </location>
</feature>
<dbReference type="PANTHER" id="PTHR46957:SF9">
    <property type="entry name" value="PROTEIN-TYROSINE-PHOSPHATASE"/>
    <property type="match status" value="1"/>
</dbReference>
<evidence type="ECO:0000259" key="25">
    <source>
        <dbReference type="PROSITE" id="PS50853"/>
    </source>
</evidence>
<feature type="domain" description="Tyrosine-protein phosphatase" evidence="22">
    <location>
        <begin position="1456"/>
        <end position="1711"/>
    </location>
</feature>
<gene>
    <name evidence="26" type="ORF">F7725_011210</name>
</gene>
<dbReference type="SUPFAM" id="SSF49265">
    <property type="entry name" value="Fibronectin type III"/>
    <property type="match status" value="5"/>
</dbReference>
<dbReference type="EMBL" id="JAAKFY010000004">
    <property type="protein sequence ID" value="KAF3858009.1"/>
    <property type="molecule type" value="Genomic_DNA"/>
</dbReference>
<feature type="domain" description="Fibronectin type-III" evidence="25">
    <location>
        <begin position="346"/>
        <end position="431"/>
    </location>
</feature>
<dbReference type="Gene3D" id="3.90.190.10">
    <property type="entry name" value="Protein tyrosine phosphatase superfamily"/>
    <property type="match status" value="2"/>
</dbReference>
<evidence type="ECO:0000256" key="2">
    <source>
        <dbReference type="ARBA" id="ARBA00010504"/>
    </source>
</evidence>
<dbReference type="GO" id="GO:0008201">
    <property type="term" value="F:heparin binding"/>
    <property type="evidence" value="ECO:0007669"/>
    <property type="project" value="UniProtKB-KW"/>
</dbReference>
<dbReference type="FunFam" id="2.60.40.10:FF:000128">
    <property type="entry name" value="receptor-type tyrosine-protein phosphatase delta isoform X2"/>
    <property type="match status" value="1"/>
</dbReference>
<dbReference type="InterPro" id="IPR029021">
    <property type="entry name" value="Prot-tyrosine_phosphatase-like"/>
</dbReference>
<dbReference type="PROSITE" id="PS50055">
    <property type="entry name" value="TYR_PHOSPHATASE_PTP"/>
    <property type="match status" value="2"/>
</dbReference>
<evidence type="ECO:0000256" key="8">
    <source>
        <dbReference type="ARBA" id="ARBA00022801"/>
    </source>
</evidence>
<keyword evidence="9" id="KW-0130">Cell adhesion</keyword>
<feature type="transmembrane region" description="Helical" evidence="20">
    <location>
        <begin position="1397"/>
        <end position="1417"/>
    </location>
</feature>
<feature type="domain" description="Fibronectin type-III" evidence="25">
    <location>
        <begin position="436"/>
        <end position="530"/>
    </location>
</feature>
<dbReference type="OrthoDB" id="10253954at2759"/>
<dbReference type="FunFam" id="2.60.40.10:FF:000082">
    <property type="entry name" value="receptor-type tyrosine-protein phosphatase delta isoform X2"/>
    <property type="match status" value="1"/>
</dbReference>
<dbReference type="CDD" id="cd05738">
    <property type="entry name" value="IgI_2_RPTP_IIa_LAR_like"/>
    <property type="match status" value="1"/>
</dbReference>
<keyword evidence="10" id="KW-0904">Protein phosphatase</keyword>
<dbReference type="SMART" id="SM00194">
    <property type="entry name" value="PTPc"/>
    <property type="match status" value="2"/>
</dbReference>
<dbReference type="InterPro" id="IPR036116">
    <property type="entry name" value="FN3_sf"/>
</dbReference>
<keyword evidence="7" id="KW-0677">Repeat</keyword>
<evidence type="ECO:0000259" key="23">
    <source>
        <dbReference type="PROSITE" id="PS50056"/>
    </source>
</evidence>
<evidence type="ECO:0000313" key="26">
    <source>
        <dbReference type="EMBL" id="KAF3858009.1"/>
    </source>
</evidence>
<keyword evidence="8" id="KW-0378">Hydrolase</keyword>
<dbReference type="PRINTS" id="PR00014">
    <property type="entry name" value="FNTYPEIII"/>
</dbReference>
<evidence type="ECO:0000256" key="11">
    <source>
        <dbReference type="ARBA" id="ARBA00022989"/>
    </source>
</evidence>
<evidence type="ECO:0000256" key="12">
    <source>
        <dbReference type="ARBA" id="ARBA00023136"/>
    </source>
</evidence>
<dbReference type="EC" id="3.1.3.48" evidence="3"/>
<evidence type="ECO:0000259" key="22">
    <source>
        <dbReference type="PROSITE" id="PS50055"/>
    </source>
</evidence>
<feature type="transmembrane region" description="Helical" evidence="20">
    <location>
        <begin position="1301"/>
        <end position="1324"/>
    </location>
</feature>
<evidence type="ECO:0000256" key="6">
    <source>
        <dbReference type="ARBA" id="ARBA00022729"/>
    </source>
</evidence>
<feature type="domain" description="Ig-like" evidence="24">
    <location>
        <begin position="36"/>
        <end position="126"/>
    </location>
</feature>
<keyword evidence="6 21" id="KW-0732">Signal</keyword>
<evidence type="ECO:0000256" key="1">
    <source>
        <dbReference type="ARBA" id="ARBA00004167"/>
    </source>
</evidence>
<feature type="signal peptide" evidence="21">
    <location>
        <begin position="1"/>
        <end position="32"/>
    </location>
</feature>
<feature type="domain" description="Fibronectin type-III" evidence="25">
    <location>
        <begin position="752"/>
        <end position="860"/>
    </location>
</feature>
<dbReference type="SUPFAM" id="SSF48726">
    <property type="entry name" value="Immunoglobulin"/>
    <property type="match status" value="3"/>
</dbReference>
<dbReference type="SMART" id="SM00408">
    <property type="entry name" value="IGc2"/>
    <property type="match status" value="3"/>
</dbReference>
<proteinExistence type="inferred from homology"/>
<evidence type="ECO:0000256" key="3">
    <source>
        <dbReference type="ARBA" id="ARBA00013064"/>
    </source>
</evidence>
<evidence type="ECO:0000256" key="18">
    <source>
        <dbReference type="ARBA" id="ARBA00051722"/>
    </source>
</evidence>
<dbReference type="InterPro" id="IPR003595">
    <property type="entry name" value="Tyr_Pase_cat"/>
</dbReference>
<dbReference type="InterPro" id="IPR000387">
    <property type="entry name" value="Tyr_Pase_dom"/>
</dbReference>
<dbReference type="GO" id="GO:0004725">
    <property type="term" value="F:protein tyrosine phosphatase activity"/>
    <property type="evidence" value="ECO:0007669"/>
    <property type="project" value="UniProtKB-EC"/>
</dbReference>
<keyword evidence="13" id="KW-1015">Disulfide bond</keyword>
<dbReference type="InterPro" id="IPR036179">
    <property type="entry name" value="Ig-like_dom_sf"/>
</dbReference>
<dbReference type="InterPro" id="IPR013783">
    <property type="entry name" value="Ig-like_fold"/>
</dbReference>
<dbReference type="PROSITE" id="PS50853">
    <property type="entry name" value="FN3"/>
    <property type="match status" value="8"/>
</dbReference>
<dbReference type="GO" id="GO:0007155">
    <property type="term" value="P:cell adhesion"/>
    <property type="evidence" value="ECO:0007669"/>
    <property type="project" value="UniProtKB-KW"/>
</dbReference>
<dbReference type="SMART" id="SM00060">
    <property type="entry name" value="FN3"/>
    <property type="match status" value="8"/>
</dbReference>
<feature type="domain" description="Fibronectin type-III" evidence="25">
    <location>
        <begin position="1058"/>
        <end position="1149"/>
    </location>
</feature>
<evidence type="ECO:0000256" key="21">
    <source>
        <dbReference type="SAM" id="SignalP"/>
    </source>
</evidence>
<accession>A0A7J5ZAD4</accession>
<comment type="catalytic activity">
    <reaction evidence="18">
        <text>O-phospho-L-tyrosyl-[protein] + H2O = L-tyrosyl-[protein] + phosphate</text>
        <dbReference type="Rhea" id="RHEA:10684"/>
        <dbReference type="Rhea" id="RHEA-COMP:10136"/>
        <dbReference type="Rhea" id="RHEA-COMP:20101"/>
        <dbReference type="ChEBI" id="CHEBI:15377"/>
        <dbReference type="ChEBI" id="CHEBI:43474"/>
        <dbReference type="ChEBI" id="CHEBI:46858"/>
        <dbReference type="ChEBI" id="CHEBI:61978"/>
        <dbReference type="EC" id="3.1.3.48"/>
    </reaction>
</comment>
<evidence type="ECO:0000256" key="17">
    <source>
        <dbReference type="ARBA" id="ARBA00044158"/>
    </source>
</evidence>
<feature type="domain" description="Fibronectin type-III" evidence="25">
    <location>
        <begin position="963"/>
        <end position="1055"/>
    </location>
</feature>
<keyword evidence="4" id="KW-0358">Heparin-binding</keyword>
<feature type="chain" id="PRO_5029461788" description="Receptor-type tyrosine-protein phosphatase F" evidence="21">
    <location>
        <begin position="33"/>
        <end position="2000"/>
    </location>
</feature>
<evidence type="ECO:0000256" key="10">
    <source>
        <dbReference type="ARBA" id="ARBA00022912"/>
    </source>
</evidence>
<dbReference type="Pfam" id="PF07679">
    <property type="entry name" value="I-set"/>
    <property type="match status" value="3"/>
</dbReference>
<dbReference type="SUPFAM" id="SSF52799">
    <property type="entry name" value="(Phosphotyrosine protein) phosphatases II"/>
    <property type="match status" value="2"/>
</dbReference>
<keyword evidence="16" id="KW-0393">Immunoglobulin domain</keyword>
<dbReference type="InterPro" id="IPR050713">
    <property type="entry name" value="RTP_Phos/Ushers"/>
</dbReference>
<comment type="similarity">
    <text evidence="2">Belongs to the protein-tyrosine phosphatase family. Receptor class 2A subfamily.</text>
</comment>
<feature type="domain" description="Fibronectin type-III" evidence="25">
    <location>
        <begin position="650"/>
        <end position="747"/>
    </location>
</feature>
<dbReference type="Pfam" id="PF00041">
    <property type="entry name" value="fn3"/>
    <property type="match status" value="7"/>
</dbReference>
<dbReference type="InterPro" id="IPR003598">
    <property type="entry name" value="Ig_sub2"/>
</dbReference>
<dbReference type="FunFam" id="3.90.190.10:FF:000002">
    <property type="entry name" value="receptor-type tyrosine-protein phosphatase delta isoform X2"/>
    <property type="match status" value="1"/>
</dbReference>
<evidence type="ECO:0000256" key="7">
    <source>
        <dbReference type="ARBA" id="ARBA00022737"/>
    </source>
</evidence>
<dbReference type="Pfam" id="PF00102">
    <property type="entry name" value="Y_phosphatase"/>
    <property type="match status" value="2"/>
</dbReference>
<evidence type="ECO:0000256" key="19">
    <source>
        <dbReference type="SAM" id="MobiDB-lite"/>
    </source>
</evidence>
<dbReference type="InterPro" id="IPR003961">
    <property type="entry name" value="FN3_dom"/>
</dbReference>
<comment type="caution">
    <text evidence="26">The sequence shown here is derived from an EMBL/GenBank/DDBJ whole genome shotgun (WGS) entry which is preliminary data.</text>
</comment>